<feature type="domain" description="Gamma tubulin complex component protein N-terminal" evidence="8">
    <location>
        <begin position="329"/>
        <end position="516"/>
    </location>
</feature>
<evidence type="ECO:0000256" key="4">
    <source>
        <dbReference type="ARBA" id="ARBA00023212"/>
    </source>
</evidence>
<name>A0AAX4P3P6_9CHLO</name>
<dbReference type="GO" id="GO:0000922">
    <property type="term" value="C:spindle pole"/>
    <property type="evidence" value="ECO:0007669"/>
    <property type="project" value="InterPro"/>
</dbReference>
<dbReference type="InterPro" id="IPR042241">
    <property type="entry name" value="GCP_C_sf"/>
</dbReference>
<dbReference type="GO" id="GO:0005874">
    <property type="term" value="C:microtubule"/>
    <property type="evidence" value="ECO:0007669"/>
    <property type="project" value="UniProtKB-KW"/>
</dbReference>
<keyword evidence="3 5" id="KW-0493">Microtubule</keyword>
<dbReference type="InterPro" id="IPR040457">
    <property type="entry name" value="GCP_C"/>
</dbReference>
<dbReference type="InterPro" id="IPR059169">
    <property type="entry name" value="GCP5_N_ext"/>
</dbReference>
<evidence type="ECO:0000256" key="3">
    <source>
        <dbReference type="ARBA" id="ARBA00022701"/>
    </source>
</evidence>
<dbReference type="GO" id="GO:0000930">
    <property type="term" value="C:gamma-tubulin complex"/>
    <property type="evidence" value="ECO:0007669"/>
    <property type="project" value="TreeGrafter"/>
</dbReference>
<evidence type="ECO:0000256" key="5">
    <source>
        <dbReference type="RuleBase" id="RU363050"/>
    </source>
</evidence>
<dbReference type="InterPro" id="IPR007259">
    <property type="entry name" value="GCP"/>
</dbReference>
<reference evidence="9 10" key="1">
    <citation type="submission" date="2024-03" db="EMBL/GenBank/DDBJ databases">
        <title>Complete genome sequence of the green alga Chloropicon roscoffensis RCC1871.</title>
        <authorList>
            <person name="Lemieux C."/>
            <person name="Pombert J.-F."/>
            <person name="Otis C."/>
            <person name="Turmel M."/>
        </authorList>
    </citation>
    <scope>NUCLEOTIDE SEQUENCE [LARGE SCALE GENOMIC DNA]</scope>
    <source>
        <strain evidence="9 10">RCC1871</strain>
    </source>
</reference>
<keyword evidence="2 5" id="KW-0963">Cytoplasm</keyword>
<dbReference type="GO" id="GO:0051321">
    <property type="term" value="P:meiotic cell cycle"/>
    <property type="evidence" value="ECO:0007669"/>
    <property type="project" value="TreeGrafter"/>
</dbReference>
<dbReference type="EMBL" id="CP151502">
    <property type="protein sequence ID" value="WZN60305.1"/>
    <property type="molecule type" value="Genomic_DNA"/>
</dbReference>
<sequence length="970" mass="105110">MSSPSPLVSPLSGTLSTLGQEVMKRKLQLLSQLVTKTTSFTKEDIRTEENFDIALDFALYNLDHHSFLDCDPHETDGIYNTLQRRLELNSCLQKRSDLCEGRKRLRRAFENERNEKNDDLVQLVRDPCHRILSLLYWLSGNPVNPAETPSSTLQETPTTTTKKKKVEEDRHAEAPTGQEGKDEWTVSDEIALCDSASELSDWSDDDLGGELVDEGEVAAERAPSGGTGAGPLGSPAVLVEVEEGRPGRGGPAPLAGVRAAAEASERHAIRRHLLLLRGDGLAGAAEAQDTGSSHPSGLGGNVARAAVALADAVGSLRLAPRDGLPPCSTLSAFHASVDRQLSRHSSWCRSLEERSLRGRGGELTMIELAGEIEAQAASVSHLTAAREEVEEATRTATSTCECAALVLTALWRLWRRSSLDVSPRVGEGGFDPARLARDLFTSSSRPYLRMLEEYLNEGRVRDPRGEFFISSASSSAESGQEGAYWRQGHRVRGPAPSFLAAEAESILLSGKALGVLGARGVPGPELRIPLLGNEDRPGPAEPMGSAGEAGQAVAGASGRAGGVEKMAAATEAIVEFRWRFRGEEGPESPNSILCALPDDSEPALGSAADLRAALFGGDRGWRRRRPAQGSAAGSQEELGGEGSSDLCPPEEILDSLVLDPVRTRCAAVEHRLLAALRSRHNLVCQLELLKDVYLHASTAEIGGFLKLAFDLTAREGFVDENAELSEAFREANRRGGREGELLSSMVARLDSRGSRTLAISYEATWPLSLLVDETSIAGYNSVFGAVTKALNAQHHLQKVWRKGRGLRPAAVRVVWCDQKVDFLRRDFAHFANAYRQYLFDQVEGANWRECRAKLEAGETTLEGLRAAHEAFLGECASRCLVEEKGFARCLRLALEFCRVCGEMAEGAAGAEEVRADEWSRRLEALRLDFDEGRSYLLTVLGSKLRLGHGAGSHLAELVSLLRGQNAFYDA</sequence>
<accession>A0AAX4P3P6</accession>
<dbReference type="PANTHER" id="PTHR19302:SF33">
    <property type="entry name" value="GAMMA-TUBULIN COMPLEX COMPONENT 5"/>
    <property type="match status" value="1"/>
</dbReference>
<comment type="subcellular location">
    <subcellularLocation>
        <location evidence="5">Cytoplasm</location>
        <location evidence="5">Cytoskeleton</location>
        <location evidence="5">Microtubule organizing center</location>
    </subcellularLocation>
</comment>
<dbReference type="Pfam" id="PF17681">
    <property type="entry name" value="GCP_N_terminal"/>
    <property type="match status" value="1"/>
</dbReference>
<organism evidence="9 10">
    <name type="scientific">Chloropicon roscoffensis</name>
    <dbReference type="NCBI Taxonomy" id="1461544"/>
    <lineage>
        <taxon>Eukaryota</taxon>
        <taxon>Viridiplantae</taxon>
        <taxon>Chlorophyta</taxon>
        <taxon>Chloropicophyceae</taxon>
        <taxon>Chloropicales</taxon>
        <taxon>Chloropicaceae</taxon>
        <taxon>Chloropicon</taxon>
    </lineage>
</organism>
<evidence type="ECO:0000313" key="9">
    <source>
        <dbReference type="EMBL" id="WZN60305.1"/>
    </source>
</evidence>
<dbReference type="GO" id="GO:0007020">
    <property type="term" value="P:microtubule nucleation"/>
    <property type="evidence" value="ECO:0007669"/>
    <property type="project" value="InterPro"/>
</dbReference>
<dbReference type="GO" id="GO:0051225">
    <property type="term" value="P:spindle assembly"/>
    <property type="evidence" value="ECO:0007669"/>
    <property type="project" value="TreeGrafter"/>
</dbReference>
<dbReference type="InterPro" id="IPR041470">
    <property type="entry name" value="GCP_N"/>
</dbReference>
<evidence type="ECO:0000259" key="7">
    <source>
        <dbReference type="Pfam" id="PF04130"/>
    </source>
</evidence>
<dbReference type="Proteomes" id="UP001472866">
    <property type="component" value="Chromosome 02"/>
</dbReference>
<evidence type="ECO:0000256" key="6">
    <source>
        <dbReference type="SAM" id="MobiDB-lite"/>
    </source>
</evidence>
<protein>
    <recommendedName>
        <fullName evidence="5">Gamma-tubulin complex component</fullName>
    </recommendedName>
</protein>
<evidence type="ECO:0000313" key="10">
    <source>
        <dbReference type="Proteomes" id="UP001472866"/>
    </source>
</evidence>
<comment type="function">
    <text evidence="5">Component of the gamma-tubulin ring complex (gTuRC) which mediates microtubule nucleation.</text>
</comment>
<feature type="region of interest" description="Disordered" evidence="6">
    <location>
        <begin position="621"/>
        <end position="647"/>
    </location>
</feature>
<evidence type="ECO:0000256" key="1">
    <source>
        <dbReference type="ARBA" id="ARBA00010337"/>
    </source>
</evidence>
<feature type="domain" description="Gamma tubulin complex component C-terminal" evidence="7">
    <location>
        <begin position="683"/>
        <end position="961"/>
    </location>
</feature>
<feature type="compositionally biased region" description="Basic and acidic residues" evidence="6">
    <location>
        <begin position="165"/>
        <end position="184"/>
    </location>
</feature>
<dbReference type="GO" id="GO:0031122">
    <property type="term" value="P:cytoplasmic microtubule organization"/>
    <property type="evidence" value="ECO:0007669"/>
    <property type="project" value="TreeGrafter"/>
</dbReference>
<dbReference type="CDD" id="cd22572">
    <property type="entry name" value="GCP5_NTD"/>
    <property type="match status" value="1"/>
</dbReference>
<feature type="region of interest" description="Disordered" evidence="6">
    <location>
        <begin position="144"/>
        <end position="184"/>
    </location>
</feature>
<feature type="compositionally biased region" description="Low complexity" evidence="6">
    <location>
        <begin position="147"/>
        <end position="160"/>
    </location>
</feature>
<dbReference type="Pfam" id="PF04130">
    <property type="entry name" value="GCP_C_terminal"/>
    <property type="match status" value="1"/>
</dbReference>
<dbReference type="GO" id="GO:0051011">
    <property type="term" value="F:microtubule minus-end binding"/>
    <property type="evidence" value="ECO:0007669"/>
    <property type="project" value="TreeGrafter"/>
</dbReference>
<dbReference type="GO" id="GO:0000278">
    <property type="term" value="P:mitotic cell cycle"/>
    <property type="evidence" value="ECO:0007669"/>
    <property type="project" value="TreeGrafter"/>
</dbReference>
<keyword evidence="4 5" id="KW-0206">Cytoskeleton</keyword>
<proteinExistence type="inferred from homology"/>
<dbReference type="Gene3D" id="1.20.120.1900">
    <property type="entry name" value="Gamma-tubulin complex, C-terminal domain"/>
    <property type="match status" value="1"/>
</dbReference>
<gene>
    <name evidence="9" type="ORF">HKI87_02g18340</name>
</gene>
<comment type="similarity">
    <text evidence="1 5">Belongs to the TUBGCP family.</text>
</comment>
<dbReference type="PANTHER" id="PTHR19302">
    <property type="entry name" value="GAMMA TUBULIN COMPLEX PROTEIN"/>
    <property type="match status" value="1"/>
</dbReference>
<dbReference type="AlphaFoldDB" id="A0AAX4P3P6"/>
<evidence type="ECO:0000256" key="2">
    <source>
        <dbReference type="ARBA" id="ARBA00022490"/>
    </source>
</evidence>
<keyword evidence="10" id="KW-1185">Reference proteome</keyword>
<dbReference type="GO" id="GO:0043015">
    <property type="term" value="F:gamma-tubulin binding"/>
    <property type="evidence" value="ECO:0007669"/>
    <property type="project" value="InterPro"/>
</dbReference>
<evidence type="ECO:0000259" key="8">
    <source>
        <dbReference type="Pfam" id="PF17681"/>
    </source>
</evidence>